<feature type="compositionally biased region" description="Basic residues" evidence="1">
    <location>
        <begin position="1"/>
        <end position="13"/>
    </location>
</feature>
<dbReference type="PaxDb" id="4113-PGSC0003DMT400096152"/>
<dbReference type="HOGENOM" id="CLU_2101264_0_0_1"/>
<protein>
    <submittedName>
        <fullName evidence="2">Uncharacterized protein</fullName>
    </submittedName>
</protein>
<feature type="compositionally biased region" description="Polar residues" evidence="1">
    <location>
        <begin position="99"/>
        <end position="116"/>
    </location>
</feature>
<feature type="compositionally biased region" description="Basic and acidic residues" evidence="1">
    <location>
        <begin position="89"/>
        <end position="98"/>
    </location>
</feature>
<feature type="compositionally biased region" description="Basic and acidic residues" evidence="1">
    <location>
        <begin position="49"/>
        <end position="64"/>
    </location>
</feature>
<evidence type="ECO:0000313" key="2">
    <source>
        <dbReference type="EnsemblPlants" id="PGSC0003DMT400096152"/>
    </source>
</evidence>
<dbReference type="EnsemblPlants" id="PGSC0003DMT400096152">
    <property type="protein sequence ID" value="PGSC0003DMT400096152"/>
    <property type="gene ID" value="PGSC0003DMG400045723"/>
</dbReference>
<name>M1DXT8_SOLTU</name>
<evidence type="ECO:0000313" key="3">
    <source>
        <dbReference type="Proteomes" id="UP000011115"/>
    </source>
</evidence>
<proteinExistence type="predicted"/>
<keyword evidence="3" id="KW-1185">Reference proteome</keyword>
<reference evidence="3" key="1">
    <citation type="journal article" date="2011" name="Nature">
        <title>Genome sequence and analysis of the tuber crop potato.</title>
        <authorList>
            <consortium name="The Potato Genome Sequencing Consortium"/>
        </authorList>
    </citation>
    <scope>NUCLEOTIDE SEQUENCE [LARGE SCALE GENOMIC DNA]</scope>
    <source>
        <strain evidence="3">cv. DM1-3 516 R44</strain>
    </source>
</reference>
<sequence length="116" mass="13096">MRIPKRRGSKRRSKEQSALRGIVPQNCTKPPNGRERDDAQGKLKTAMRQKKDMAKRSTRGREQRIVISENAPPTRVKATTTSKRKGKGKPFELSDARSDSTCFYTTEPPTYNSDSA</sequence>
<reference evidence="2" key="2">
    <citation type="submission" date="2015-06" db="UniProtKB">
        <authorList>
            <consortium name="EnsemblPlants"/>
        </authorList>
    </citation>
    <scope>IDENTIFICATION</scope>
    <source>
        <strain evidence="2">DM1-3 516 R44</strain>
    </source>
</reference>
<feature type="compositionally biased region" description="Basic and acidic residues" evidence="1">
    <location>
        <begin position="32"/>
        <end position="41"/>
    </location>
</feature>
<dbReference type="AlphaFoldDB" id="M1DXT8"/>
<accession>M1DXT8</accession>
<organism evidence="2 3">
    <name type="scientific">Solanum tuberosum</name>
    <name type="common">Potato</name>
    <dbReference type="NCBI Taxonomy" id="4113"/>
    <lineage>
        <taxon>Eukaryota</taxon>
        <taxon>Viridiplantae</taxon>
        <taxon>Streptophyta</taxon>
        <taxon>Embryophyta</taxon>
        <taxon>Tracheophyta</taxon>
        <taxon>Spermatophyta</taxon>
        <taxon>Magnoliopsida</taxon>
        <taxon>eudicotyledons</taxon>
        <taxon>Gunneridae</taxon>
        <taxon>Pentapetalae</taxon>
        <taxon>asterids</taxon>
        <taxon>lamiids</taxon>
        <taxon>Solanales</taxon>
        <taxon>Solanaceae</taxon>
        <taxon>Solanoideae</taxon>
        <taxon>Solaneae</taxon>
        <taxon>Solanum</taxon>
    </lineage>
</organism>
<feature type="region of interest" description="Disordered" evidence="1">
    <location>
        <begin position="1"/>
        <end position="116"/>
    </location>
</feature>
<evidence type="ECO:0000256" key="1">
    <source>
        <dbReference type="SAM" id="MobiDB-lite"/>
    </source>
</evidence>
<dbReference type="Proteomes" id="UP000011115">
    <property type="component" value="Unassembled WGS sequence"/>
</dbReference>
<dbReference type="InParanoid" id="M1DXT8"/>
<dbReference type="Gramene" id="PGSC0003DMT400096152">
    <property type="protein sequence ID" value="PGSC0003DMT400096152"/>
    <property type="gene ID" value="PGSC0003DMG400045723"/>
</dbReference>